<proteinExistence type="predicted"/>
<gene>
    <name evidence="1" type="ORF">Tco_0875828</name>
</gene>
<dbReference type="Proteomes" id="UP001151760">
    <property type="component" value="Unassembled WGS sequence"/>
</dbReference>
<sequence length="131" mass="14983">MNENKGRMPTKIELTLEQSQQGVSNDVLNIRVILFSIHIDDGNHSSVNIKQHYGRYKHRCRSLVPAKLDSLPHAHAQAFKVKHSASWLLLLNKNVISQKAQVHFIILFYNSDNLSSTSSNIFKVKQDRGDY</sequence>
<dbReference type="EMBL" id="BQNB010013531">
    <property type="protein sequence ID" value="GJT17122.1"/>
    <property type="molecule type" value="Genomic_DNA"/>
</dbReference>
<evidence type="ECO:0000313" key="2">
    <source>
        <dbReference type="Proteomes" id="UP001151760"/>
    </source>
</evidence>
<name>A0ABQ5BTB5_9ASTR</name>
<keyword evidence="2" id="KW-1185">Reference proteome</keyword>
<reference evidence="1" key="2">
    <citation type="submission" date="2022-01" db="EMBL/GenBank/DDBJ databases">
        <authorList>
            <person name="Yamashiro T."/>
            <person name="Shiraishi A."/>
            <person name="Satake H."/>
            <person name="Nakayama K."/>
        </authorList>
    </citation>
    <scope>NUCLEOTIDE SEQUENCE</scope>
</reference>
<evidence type="ECO:0000313" key="1">
    <source>
        <dbReference type="EMBL" id="GJT17122.1"/>
    </source>
</evidence>
<organism evidence="1 2">
    <name type="scientific">Tanacetum coccineum</name>
    <dbReference type="NCBI Taxonomy" id="301880"/>
    <lineage>
        <taxon>Eukaryota</taxon>
        <taxon>Viridiplantae</taxon>
        <taxon>Streptophyta</taxon>
        <taxon>Embryophyta</taxon>
        <taxon>Tracheophyta</taxon>
        <taxon>Spermatophyta</taxon>
        <taxon>Magnoliopsida</taxon>
        <taxon>eudicotyledons</taxon>
        <taxon>Gunneridae</taxon>
        <taxon>Pentapetalae</taxon>
        <taxon>asterids</taxon>
        <taxon>campanulids</taxon>
        <taxon>Asterales</taxon>
        <taxon>Asteraceae</taxon>
        <taxon>Asteroideae</taxon>
        <taxon>Anthemideae</taxon>
        <taxon>Anthemidinae</taxon>
        <taxon>Tanacetum</taxon>
    </lineage>
</organism>
<protein>
    <submittedName>
        <fullName evidence="1">Uncharacterized protein</fullName>
    </submittedName>
</protein>
<accession>A0ABQ5BTB5</accession>
<reference evidence="1" key="1">
    <citation type="journal article" date="2022" name="Int. J. Mol. Sci.">
        <title>Draft Genome of Tanacetum Coccineum: Genomic Comparison of Closely Related Tanacetum-Family Plants.</title>
        <authorList>
            <person name="Yamashiro T."/>
            <person name="Shiraishi A."/>
            <person name="Nakayama K."/>
            <person name="Satake H."/>
        </authorList>
    </citation>
    <scope>NUCLEOTIDE SEQUENCE</scope>
</reference>
<comment type="caution">
    <text evidence="1">The sequence shown here is derived from an EMBL/GenBank/DDBJ whole genome shotgun (WGS) entry which is preliminary data.</text>
</comment>